<evidence type="ECO:0000259" key="6">
    <source>
        <dbReference type="Pfam" id="PF00590"/>
    </source>
</evidence>
<dbReference type="InterPro" id="IPR012818">
    <property type="entry name" value="CbiE"/>
</dbReference>
<organism evidence="7 8">
    <name type="scientific">Comamonas aquatica</name>
    <dbReference type="NCBI Taxonomy" id="225991"/>
    <lineage>
        <taxon>Bacteria</taxon>
        <taxon>Pseudomonadati</taxon>
        <taxon>Pseudomonadota</taxon>
        <taxon>Betaproteobacteria</taxon>
        <taxon>Burkholderiales</taxon>
        <taxon>Comamonadaceae</taxon>
        <taxon>Comamonas</taxon>
    </lineage>
</organism>
<dbReference type="Proteomes" id="UP001158297">
    <property type="component" value="Unassembled WGS sequence"/>
</dbReference>
<name>A0AA42HPS6_9BURK</name>
<proteinExistence type="predicted"/>
<dbReference type="InterPro" id="IPR029063">
    <property type="entry name" value="SAM-dependent_MTases_sf"/>
</dbReference>
<evidence type="ECO:0000256" key="1">
    <source>
        <dbReference type="ARBA" id="ARBA00004953"/>
    </source>
</evidence>
<dbReference type="PIRSF" id="PIRSF036428">
    <property type="entry name" value="CobL"/>
    <property type="match status" value="1"/>
</dbReference>
<sequence>MADPWLTLVGMNEDGLEGLSTPARRAVEAAHTIFGAPRHLELAQAGARGRAWPIPFDPTSVLALRGQPVVVLASGDPFWFGAGGTLAQHLQPHEWNCHAQSATFSLVAARLGWRLEHSVCLGLHASPVAQVLPQLRAGRQLIVLLRDGAAVADFAGWLQAEGWGRSTLWVLEAVGGPRERCRMLAAEAVATALAEDPAQSPVCVAVLALSAQQEGLPTTPGRPDAWYAHDGQITKAPIRAMTLAALAPRHGQCLWDIGGGSGSVSVEWCLAGGQAITIEQHATRVANITRNAQRFGLQQALRCIHGTAPQALQGLPRPQAVFVGGGFDATLFEHLQAAMPAGCRLVVNGVTLETQALLVQLHASHGGQLQRLELSSVEALGRIMRSWKAARPLVQWVWQR</sequence>
<dbReference type="Gene3D" id="3.40.1010.10">
    <property type="entry name" value="Cobalt-precorrin-4 Transmethylase, Domain 1"/>
    <property type="match status" value="1"/>
</dbReference>
<feature type="domain" description="Tetrapyrrole methylase" evidence="6">
    <location>
        <begin position="6"/>
        <end position="181"/>
    </location>
</feature>
<evidence type="ECO:0000313" key="8">
    <source>
        <dbReference type="Proteomes" id="UP001158297"/>
    </source>
</evidence>
<dbReference type="GO" id="GO:0008276">
    <property type="term" value="F:protein methyltransferase activity"/>
    <property type="evidence" value="ECO:0007669"/>
    <property type="project" value="InterPro"/>
</dbReference>
<evidence type="ECO:0000256" key="5">
    <source>
        <dbReference type="ARBA" id="ARBA00022691"/>
    </source>
</evidence>
<dbReference type="NCBIfam" id="TIGR02469">
    <property type="entry name" value="CbiT"/>
    <property type="match status" value="1"/>
</dbReference>
<evidence type="ECO:0000313" key="7">
    <source>
        <dbReference type="EMBL" id="MDH0362003.1"/>
    </source>
</evidence>
<evidence type="ECO:0000256" key="3">
    <source>
        <dbReference type="ARBA" id="ARBA00022603"/>
    </source>
</evidence>
<protein>
    <submittedName>
        <fullName evidence="7">Precorrin-6y C5,15-methyltransferase (Decarboxylating) subunit CbiE</fullName>
    </submittedName>
</protein>
<dbReference type="InterPro" id="IPR035996">
    <property type="entry name" value="4pyrrol_Methylase_sf"/>
</dbReference>
<dbReference type="NCBIfam" id="TIGR02467">
    <property type="entry name" value="CbiE"/>
    <property type="match status" value="1"/>
</dbReference>
<dbReference type="Pfam" id="PF00590">
    <property type="entry name" value="TP_methylase"/>
    <property type="match status" value="1"/>
</dbReference>
<dbReference type="InterPro" id="IPR014777">
    <property type="entry name" value="4pyrrole_Mease_sub1"/>
</dbReference>
<keyword evidence="4" id="KW-0808">Transferase</keyword>
<dbReference type="InterPro" id="IPR000878">
    <property type="entry name" value="4pyrrol_Mease"/>
</dbReference>
<dbReference type="GO" id="GO:0009236">
    <property type="term" value="P:cobalamin biosynthetic process"/>
    <property type="evidence" value="ECO:0007669"/>
    <property type="project" value="UniProtKB-KW"/>
</dbReference>
<gene>
    <name evidence="7" type="primary">cbiE</name>
    <name evidence="7" type="ORF">N7330_02870</name>
</gene>
<dbReference type="CDD" id="cd11644">
    <property type="entry name" value="Precorrin-6Y-MT"/>
    <property type="match status" value="1"/>
</dbReference>
<evidence type="ECO:0000256" key="2">
    <source>
        <dbReference type="ARBA" id="ARBA00022573"/>
    </source>
</evidence>
<dbReference type="SUPFAM" id="SSF53790">
    <property type="entry name" value="Tetrapyrrole methylase"/>
    <property type="match status" value="1"/>
</dbReference>
<dbReference type="AlphaFoldDB" id="A0AA42HPS6"/>
<comment type="caution">
    <text evidence="7">The sequence shown here is derived from an EMBL/GenBank/DDBJ whole genome shotgun (WGS) entry which is preliminary data.</text>
</comment>
<dbReference type="InterPro" id="IPR006365">
    <property type="entry name" value="Cbl_synth_CobL"/>
</dbReference>
<dbReference type="InterPro" id="IPR050714">
    <property type="entry name" value="Cobalamin_biosynth_MTase"/>
</dbReference>
<reference evidence="7" key="1">
    <citation type="submission" date="2022-09" db="EMBL/GenBank/DDBJ databases">
        <title>Intensive care unit water sources are persistently colonized with multi-drug resistant bacteria and are the site of extensive horizontal gene transfer of antibiotic resistance genes.</title>
        <authorList>
            <person name="Diorio-Toth L."/>
        </authorList>
    </citation>
    <scope>NUCLEOTIDE SEQUENCE</scope>
    <source>
        <strain evidence="7">GD04130</strain>
    </source>
</reference>
<dbReference type="SUPFAM" id="SSF53335">
    <property type="entry name" value="S-adenosyl-L-methionine-dependent methyltransferases"/>
    <property type="match status" value="1"/>
</dbReference>
<keyword evidence="3" id="KW-0489">Methyltransferase</keyword>
<comment type="pathway">
    <text evidence="1">Cofactor biosynthesis; adenosylcobalamin biosynthesis.</text>
</comment>
<keyword evidence="2" id="KW-0169">Cobalamin biosynthesis</keyword>
<dbReference type="InterPro" id="IPR014008">
    <property type="entry name" value="Cbl_synth_MTase_CbiT"/>
</dbReference>
<dbReference type="GO" id="GO:0032259">
    <property type="term" value="P:methylation"/>
    <property type="evidence" value="ECO:0007669"/>
    <property type="project" value="UniProtKB-KW"/>
</dbReference>
<evidence type="ECO:0000256" key="4">
    <source>
        <dbReference type="ARBA" id="ARBA00022679"/>
    </source>
</evidence>
<dbReference type="PANTHER" id="PTHR43182">
    <property type="entry name" value="COBALT-PRECORRIN-6B C(15)-METHYLTRANSFERASE (DECARBOXYLATING)"/>
    <property type="match status" value="1"/>
</dbReference>
<keyword evidence="5" id="KW-0949">S-adenosyl-L-methionine</keyword>
<dbReference type="EMBL" id="JAODZU010000002">
    <property type="protein sequence ID" value="MDH0362003.1"/>
    <property type="molecule type" value="Genomic_DNA"/>
</dbReference>
<dbReference type="Gene3D" id="3.40.50.150">
    <property type="entry name" value="Vaccinia Virus protein VP39"/>
    <property type="match status" value="1"/>
</dbReference>
<dbReference type="PANTHER" id="PTHR43182:SF1">
    <property type="entry name" value="COBALT-PRECORRIN-7 C(5)-METHYLTRANSFERASE"/>
    <property type="match status" value="1"/>
</dbReference>
<accession>A0AA42HPS6</accession>
<dbReference type="RefSeq" id="WP_279850263.1">
    <property type="nucleotide sequence ID" value="NZ_JAOCET010000001.1"/>
</dbReference>